<keyword evidence="1" id="KW-1133">Transmembrane helix</keyword>
<dbReference type="Pfam" id="PF11369">
    <property type="entry name" value="DUF3160"/>
    <property type="match status" value="1"/>
</dbReference>
<dbReference type="InterPro" id="IPR022601">
    <property type="entry name" value="DUF3160"/>
</dbReference>
<gene>
    <name evidence="2" type="ORF">S01H4_61949</name>
</gene>
<feature type="transmembrane region" description="Helical" evidence="1">
    <location>
        <begin position="79"/>
        <end position="98"/>
    </location>
</feature>
<protein>
    <submittedName>
        <fullName evidence="2">Uncharacterized protein</fullName>
    </submittedName>
</protein>
<keyword evidence="1" id="KW-0472">Membrane</keyword>
<evidence type="ECO:0000256" key="1">
    <source>
        <dbReference type="SAM" id="Phobius"/>
    </source>
</evidence>
<evidence type="ECO:0000313" key="2">
    <source>
        <dbReference type="EMBL" id="GAH15089.1"/>
    </source>
</evidence>
<organism evidence="2">
    <name type="scientific">marine sediment metagenome</name>
    <dbReference type="NCBI Taxonomy" id="412755"/>
    <lineage>
        <taxon>unclassified sequences</taxon>
        <taxon>metagenomes</taxon>
        <taxon>ecological metagenomes</taxon>
    </lineage>
</organism>
<reference evidence="2" key="1">
    <citation type="journal article" date="2014" name="Front. Microbiol.">
        <title>High frequency of phylogenetically diverse reductive dehalogenase-homologous genes in deep subseafloor sedimentary metagenomes.</title>
        <authorList>
            <person name="Kawai M."/>
            <person name="Futagami T."/>
            <person name="Toyoda A."/>
            <person name="Takaki Y."/>
            <person name="Nishi S."/>
            <person name="Hori S."/>
            <person name="Arai W."/>
            <person name="Tsubouchi T."/>
            <person name="Morono Y."/>
            <person name="Uchiyama I."/>
            <person name="Ito T."/>
            <person name="Fujiyama A."/>
            <person name="Inagaki F."/>
            <person name="Takami H."/>
        </authorList>
    </citation>
    <scope>NUCLEOTIDE SEQUENCE</scope>
    <source>
        <strain evidence="2">Expedition CK06-06</strain>
    </source>
</reference>
<name>X1ED76_9ZZZZ</name>
<accession>X1ED76</accession>
<sequence length="114" mass="13486">DENVFKLWKMIYEPTVYFVGKTDDLYVDDYIKLIKEIFPPNESVDKYSDQGRLSEFIDRAIKLRGADIMRKINLKTIKIYFLVLFLLFFLVSSSVFSAENKKDLYSLEDISFCL</sequence>
<dbReference type="EMBL" id="BART01036847">
    <property type="protein sequence ID" value="GAH15089.1"/>
    <property type="molecule type" value="Genomic_DNA"/>
</dbReference>
<dbReference type="AlphaFoldDB" id="X1ED76"/>
<feature type="non-terminal residue" evidence="2">
    <location>
        <position position="1"/>
    </location>
</feature>
<keyword evidence="1" id="KW-0812">Transmembrane</keyword>
<proteinExistence type="predicted"/>
<comment type="caution">
    <text evidence="2">The sequence shown here is derived from an EMBL/GenBank/DDBJ whole genome shotgun (WGS) entry which is preliminary data.</text>
</comment>